<gene>
    <name evidence="2" type="ORF">AXF42_Ash018030</name>
</gene>
<feature type="region of interest" description="Disordered" evidence="1">
    <location>
        <begin position="1"/>
        <end position="47"/>
    </location>
</feature>
<reference evidence="2 3" key="1">
    <citation type="journal article" date="2017" name="Nature">
        <title>The Apostasia genome and the evolution of orchids.</title>
        <authorList>
            <person name="Zhang G.Q."/>
            <person name="Liu K.W."/>
            <person name="Li Z."/>
            <person name="Lohaus R."/>
            <person name="Hsiao Y.Y."/>
            <person name="Niu S.C."/>
            <person name="Wang J.Y."/>
            <person name="Lin Y.C."/>
            <person name="Xu Q."/>
            <person name="Chen L.J."/>
            <person name="Yoshida K."/>
            <person name="Fujiwara S."/>
            <person name="Wang Z.W."/>
            <person name="Zhang Y.Q."/>
            <person name="Mitsuda N."/>
            <person name="Wang M."/>
            <person name="Liu G.H."/>
            <person name="Pecoraro L."/>
            <person name="Huang H.X."/>
            <person name="Xiao X.J."/>
            <person name="Lin M."/>
            <person name="Wu X.Y."/>
            <person name="Wu W.L."/>
            <person name="Chen Y.Y."/>
            <person name="Chang S.B."/>
            <person name="Sakamoto S."/>
            <person name="Ohme-Takagi M."/>
            <person name="Yagi M."/>
            <person name="Zeng S.J."/>
            <person name="Shen C.Y."/>
            <person name="Yeh C.M."/>
            <person name="Luo Y.B."/>
            <person name="Tsai W.C."/>
            <person name="Van de Peer Y."/>
            <person name="Liu Z.J."/>
        </authorList>
    </citation>
    <scope>NUCLEOTIDE SEQUENCE [LARGE SCALE GENOMIC DNA]</scope>
    <source>
        <strain evidence="3">cv. Shenzhen</strain>
        <tissue evidence="2">Stem</tissue>
    </source>
</reference>
<evidence type="ECO:0000313" key="3">
    <source>
        <dbReference type="Proteomes" id="UP000236161"/>
    </source>
</evidence>
<dbReference type="EMBL" id="KZ451947">
    <property type="protein sequence ID" value="PKA59563.1"/>
    <property type="molecule type" value="Genomic_DNA"/>
</dbReference>
<keyword evidence="3" id="KW-1185">Reference proteome</keyword>
<sequence>MAGRKKWTTLSSFSKKRASDLPVDAPPPEKRRVSEPSEGSPKPATVKPVEALQKEGAGAVVLARTLESAQELAAIEASEVVNVPDSPVRPPLKAGERYG</sequence>
<proteinExistence type="predicted"/>
<dbReference type="AlphaFoldDB" id="A0A2I0AVJ3"/>
<name>A0A2I0AVJ3_9ASPA</name>
<organism evidence="2 3">
    <name type="scientific">Apostasia shenzhenica</name>
    <dbReference type="NCBI Taxonomy" id="1088818"/>
    <lineage>
        <taxon>Eukaryota</taxon>
        <taxon>Viridiplantae</taxon>
        <taxon>Streptophyta</taxon>
        <taxon>Embryophyta</taxon>
        <taxon>Tracheophyta</taxon>
        <taxon>Spermatophyta</taxon>
        <taxon>Magnoliopsida</taxon>
        <taxon>Liliopsida</taxon>
        <taxon>Asparagales</taxon>
        <taxon>Orchidaceae</taxon>
        <taxon>Apostasioideae</taxon>
        <taxon>Apostasia</taxon>
    </lineage>
</organism>
<dbReference type="Proteomes" id="UP000236161">
    <property type="component" value="Unassembled WGS sequence"/>
</dbReference>
<protein>
    <submittedName>
        <fullName evidence="2">Uncharacterized protein</fullName>
    </submittedName>
</protein>
<evidence type="ECO:0000313" key="2">
    <source>
        <dbReference type="EMBL" id="PKA59563.1"/>
    </source>
</evidence>
<accession>A0A2I0AVJ3</accession>
<evidence type="ECO:0000256" key="1">
    <source>
        <dbReference type="SAM" id="MobiDB-lite"/>
    </source>
</evidence>